<evidence type="ECO:0000313" key="2">
    <source>
        <dbReference type="EMBL" id="CAL6105745.1"/>
    </source>
</evidence>
<proteinExistence type="predicted"/>
<evidence type="ECO:0000313" key="1">
    <source>
        <dbReference type="EMBL" id="CAI9965358.1"/>
    </source>
</evidence>
<dbReference type="Proteomes" id="UP001642409">
    <property type="component" value="Unassembled WGS sequence"/>
</dbReference>
<name>A0AA86R3H2_9EUKA</name>
<accession>A0AA86R3H2</accession>
<comment type="caution">
    <text evidence="1">The sequence shown here is derived from an EMBL/GenBank/DDBJ whole genome shotgun (WGS) entry which is preliminary data.</text>
</comment>
<keyword evidence="3" id="KW-1185">Reference proteome</keyword>
<dbReference type="EMBL" id="CAXDID020000600">
    <property type="protein sequence ID" value="CAL6105745.1"/>
    <property type="molecule type" value="Genomic_DNA"/>
</dbReference>
<gene>
    <name evidence="1" type="ORF">HINF_LOCUS53003</name>
    <name evidence="2" type="ORF">HINF_LOCUS73410</name>
</gene>
<reference evidence="2 3" key="2">
    <citation type="submission" date="2024-07" db="EMBL/GenBank/DDBJ databases">
        <authorList>
            <person name="Akdeniz Z."/>
        </authorList>
    </citation>
    <scope>NUCLEOTIDE SEQUENCE [LARGE SCALE GENOMIC DNA]</scope>
</reference>
<evidence type="ECO:0000313" key="3">
    <source>
        <dbReference type="Proteomes" id="UP001642409"/>
    </source>
</evidence>
<organism evidence="1">
    <name type="scientific">Hexamita inflata</name>
    <dbReference type="NCBI Taxonomy" id="28002"/>
    <lineage>
        <taxon>Eukaryota</taxon>
        <taxon>Metamonada</taxon>
        <taxon>Diplomonadida</taxon>
        <taxon>Hexamitidae</taxon>
        <taxon>Hexamitinae</taxon>
        <taxon>Hexamita</taxon>
    </lineage>
</organism>
<dbReference type="AlphaFoldDB" id="A0AA86R3H2"/>
<sequence>MQLFPVGLQKKLFLQIHDVQSSFISEISTGHQIQVKTPDEFDVRQESALHAHKLSAMYVLAPHDLHMLSNEEQKFIPLQTQVYARLFGIEFVGHRKQVRTPDVFKVRYVLALQEHKLFETRVLSPQQVHKQVTTLQKQFPIQSQVLVTLLETDPTGQVKQVRDPEMLPVQQELELQTQILLKTVEFGPQAVQDLLAGEQKLFPEHSQTVQLLLA</sequence>
<dbReference type="EMBL" id="CATOUU010000988">
    <property type="protein sequence ID" value="CAI9965358.1"/>
    <property type="molecule type" value="Genomic_DNA"/>
</dbReference>
<protein>
    <submittedName>
        <fullName evidence="2">Hypothetical_protein</fullName>
    </submittedName>
</protein>
<reference evidence="1" key="1">
    <citation type="submission" date="2023-06" db="EMBL/GenBank/DDBJ databases">
        <authorList>
            <person name="Kurt Z."/>
        </authorList>
    </citation>
    <scope>NUCLEOTIDE SEQUENCE</scope>
</reference>